<reference evidence="2" key="2">
    <citation type="submission" date="2020-09" db="EMBL/GenBank/DDBJ databases">
        <authorList>
            <person name="Sun Q."/>
            <person name="Sedlacek I."/>
        </authorList>
    </citation>
    <scope>NUCLEOTIDE SEQUENCE</scope>
    <source>
        <strain evidence="2">CCM 7664</strain>
    </source>
</reference>
<feature type="region of interest" description="Disordered" evidence="1">
    <location>
        <begin position="1"/>
        <end position="160"/>
    </location>
</feature>
<evidence type="ECO:0000313" key="3">
    <source>
        <dbReference type="Proteomes" id="UP000627205"/>
    </source>
</evidence>
<dbReference type="AlphaFoldDB" id="A0A8J3F590"/>
<feature type="compositionally biased region" description="Basic and acidic residues" evidence="1">
    <location>
        <begin position="104"/>
        <end position="130"/>
    </location>
</feature>
<dbReference type="Proteomes" id="UP000627205">
    <property type="component" value="Unassembled WGS sequence"/>
</dbReference>
<reference evidence="2" key="1">
    <citation type="journal article" date="2014" name="Int. J. Syst. Evol. Microbiol.">
        <title>Complete genome sequence of Corynebacterium casei LMG S-19264T (=DSM 44701T), isolated from a smear-ripened cheese.</title>
        <authorList>
            <consortium name="US DOE Joint Genome Institute (JGI-PGF)"/>
            <person name="Walter F."/>
            <person name="Albersmeier A."/>
            <person name="Kalinowski J."/>
            <person name="Ruckert C."/>
        </authorList>
    </citation>
    <scope>NUCLEOTIDE SEQUENCE</scope>
    <source>
        <strain evidence="2">CCM 7664</strain>
    </source>
</reference>
<sequence length="160" mass="18335">MWEGSSRTRDYERNRHKSCEKRQKNHRKQCSYQAAGRQESAGQDLREIAGRQGRQTAEGGRQNLHRSKESARQECGKIAEAGRRREGGKTEDASGNPNKRGKNRKDADKIGSIDETCRQNRGQTRCEKRSARPQTCRGGSRKKRIPIRSDERQDRLQIDG</sequence>
<name>A0A8J3F590_9BURK</name>
<feature type="compositionally biased region" description="Basic and acidic residues" evidence="1">
    <location>
        <begin position="147"/>
        <end position="160"/>
    </location>
</feature>
<feature type="compositionally biased region" description="Basic and acidic residues" evidence="1">
    <location>
        <begin position="66"/>
        <end position="92"/>
    </location>
</feature>
<organism evidence="2 3">
    <name type="scientific">Oxalicibacterium solurbis</name>
    <dbReference type="NCBI Taxonomy" id="69280"/>
    <lineage>
        <taxon>Bacteria</taxon>
        <taxon>Pseudomonadati</taxon>
        <taxon>Pseudomonadota</taxon>
        <taxon>Betaproteobacteria</taxon>
        <taxon>Burkholderiales</taxon>
        <taxon>Oxalobacteraceae</taxon>
        <taxon>Oxalicibacterium</taxon>
    </lineage>
</organism>
<evidence type="ECO:0000313" key="2">
    <source>
        <dbReference type="EMBL" id="GGI53809.1"/>
    </source>
</evidence>
<evidence type="ECO:0000256" key="1">
    <source>
        <dbReference type="SAM" id="MobiDB-lite"/>
    </source>
</evidence>
<keyword evidence="3" id="KW-1185">Reference proteome</keyword>
<gene>
    <name evidence="2" type="ORF">GCM10011430_09830</name>
</gene>
<proteinExistence type="predicted"/>
<comment type="caution">
    <text evidence="2">The sequence shown here is derived from an EMBL/GenBank/DDBJ whole genome shotgun (WGS) entry which is preliminary data.</text>
</comment>
<dbReference type="EMBL" id="BMDP01000001">
    <property type="protein sequence ID" value="GGI53809.1"/>
    <property type="molecule type" value="Genomic_DNA"/>
</dbReference>
<accession>A0A8J3F590</accession>
<protein>
    <submittedName>
        <fullName evidence="2">Uncharacterized protein</fullName>
    </submittedName>
</protein>
<feature type="compositionally biased region" description="Basic and acidic residues" evidence="1">
    <location>
        <begin position="1"/>
        <end position="13"/>
    </location>
</feature>
<feature type="compositionally biased region" description="Basic residues" evidence="1">
    <location>
        <begin position="14"/>
        <end position="29"/>
    </location>
</feature>